<sequence>MSPTLLTSSHSDVMSILKRIQYLPVVFLAASSIPFSTFLLFVNYLYIFLIPENTFHHHLKKMPGFRSKTILLSGINTPHGLRLARAFYETGHNVVGADYEPGGVPIHVRFSRALTRFHRLPYQCEERRVVAYITALLRIIEQEHADLWINCTSSTDPNVEAQARNIIEQTTNCHCFALRLNDAPSFATRHAFLSHTKSLGLPVPEAYDVRSRDEIHNVLNTAHGNRKYMLHSPEHVGVSTNRVRTVLPRRTLSQTYNTVSQIAIAKAHPLRLEQDTDGLERFSTFAVIVRGEVTAFVASSSSHASCYRALDPNSALNRFMLHFVQTFARRQGTGFNTHLGIEFCIEERVIETGVVKSILPADVSVQAQAAALLFRGVSGSTQLARAYLACLLPELEDDDKQSRSAFWVQNHRVDGDAAMPSSNSSGIYCFGQDLLQLCLAPLINVITVRSSLIDCLGNLVLFIKHLLLWQDDTYSPRDPIPFWWSYQIYIPLRLIMTAILVGDNGDRTLLTDRPQQYEKSRQEAG</sequence>
<dbReference type="OrthoDB" id="186626at2759"/>
<keyword evidence="3" id="KW-1185">Reference proteome</keyword>
<gene>
    <name evidence="2" type="ORF">Z518_06236</name>
</gene>
<reference evidence="2 3" key="1">
    <citation type="submission" date="2015-01" db="EMBL/GenBank/DDBJ databases">
        <title>The Genome Sequence of Rhinocladiella mackenzie CBS 650.93.</title>
        <authorList>
            <consortium name="The Broad Institute Genomics Platform"/>
            <person name="Cuomo C."/>
            <person name="de Hoog S."/>
            <person name="Gorbushina A."/>
            <person name="Stielow B."/>
            <person name="Teixiera M."/>
            <person name="Abouelleil A."/>
            <person name="Chapman S.B."/>
            <person name="Priest M."/>
            <person name="Young S.K."/>
            <person name="Wortman J."/>
            <person name="Nusbaum C."/>
            <person name="Birren B."/>
        </authorList>
    </citation>
    <scope>NUCLEOTIDE SEQUENCE [LARGE SCALE GENOMIC DNA]</scope>
    <source>
        <strain evidence="2 3">CBS 650.93</strain>
    </source>
</reference>
<dbReference type="SUPFAM" id="SSF51735">
    <property type="entry name" value="NAD(P)-binding Rossmann-fold domains"/>
    <property type="match status" value="1"/>
</dbReference>
<keyword evidence="1" id="KW-0472">Membrane</keyword>
<evidence type="ECO:0000313" key="3">
    <source>
        <dbReference type="Proteomes" id="UP000053617"/>
    </source>
</evidence>
<dbReference type="RefSeq" id="XP_013272500.1">
    <property type="nucleotide sequence ID" value="XM_013417046.1"/>
</dbReference>
<dbReference type="InterPro" id="IPR036291">
    <property type="entry name" value="NAD(P)-bd_dom_sf"/>
</dbReference>
<dbReference type="HOGENOM" id="CLU_026180_1_0_1"/>
<dbReference type="GeneID" id="25294307"/>
<keyword evidence="1" id="KW-0812">Transmembrane</keyword>
<evidence type="ECO:0000313" key="2">
    <source>
        <dbReference type="EMBL" id="KIX05364.1"/>
    </source>
</evidence>
<keyword evidence="1" id="KW-1133">Transmembrane helix</keyword>
<proteinExistence type="predicted"/>
<dbReference type="Proteomes" id="UP000053617">
    <property type="component" value="Unassembled WGS sequence"/>
</dbReference>
<dbReference type="AlphaFoldDB" id="A0A0D2IHW4"/>
<protein>
    <recommendedName>
        <fullName evidence="4">ATP-grasp domain-containing protein</fullName>
    </recommendedName>
</protein>
<evidence type="ECO:0008006" key="4">
    <source>
        <dbReference type="Google" id="ProtNLM"/>
    </source>
</evidence>
<evidence type="ECO:0000256" key="1">
    <source>
        <dbReference type="SAM" id="Phobius"/>
    </source>
</evidence>
<name>A0A0D2IHW4_9EURO</name>
<dbReference type="EMBL" id="KN847478">
    <property type="protein sequence ID" value="KIX05364.1"/>
    <property type="molecule type" value="Genomic_DNA"/>
</dbReference>
<dbReference type="VEuPathDB" id="FungiDB:Z518_06236"/>
<accession>A0A0D2IHW4</accession>
<organism evidence="2 3">
    <name type="scientific">Rhinocladiella mackenziei CBS 650.93</name>
    <dbReference type="NCBI Taxonomy" id="1442369"/>
    <lineage>
        <taxon>Eukaryota</taxon>
        <taxon>Fungi</taxon>
        <taxon>Dikarya</taxon>
        <taxon>Ascomycota</taxon>
        <taxon>Pezizomycotina</taxon>
        <taxon>Eurotiomycetes</taxon>
        <taxon>Chaetothyriomycetidae</taxon>
        <taxon>Chaetothyriales</taxon>
        <taxon>Herpotrichiellaceae</taxon>
        <taxon>Rhinocladiella</taxon>
    </lineage>
</organism>
<feature type="transmembrane region" description="Helical" evidence="1">
    <location>
        <begin position="21"/>
        <end position="46"/>
    </location>
</feature>